<dbReference type="InterPro" id="IPR018117">
    <property type="entry name" value="C5_DNA_meth_AS"/>
</dbReference>
<dbReference type="PROSITE" id="PS51679">
    <property type="entry name" value="SAM_MT_C5"/>
    <property type="match status" value="1"/>
</dbReference>
<accession>A0A345ILN1</accession>
<dbReference type="GO" id="GO:0003677">
    <property type="term" value="F:DNA binding"/>
    <property type="evidence" value="ECO:0007669"/>
    <property type="project" value="TreeGrafter"/>
</dbReference>
<dbReference type="GO" id="GO:0032259">
    <property type="term" value="P:methylation"/>
    <property type="evidence" value="ECO:0007669"/>
    <property type="project" value="UniProtKB-KW"/>
</dbReference>
<dbReference type="InterPro" id="IPR001525">
    <property type="entry name" value="C5_MeTfrase"/>
</dbReference>
<evidence type="ECO:0000313" key="9">
    <source>
        <dbReference type="Proteomes" id="UP000253744"/>
    </source>
</evidence>
<dbReference type="PROSITE" id="PS00094">
    <property type="entry name" value="C5_MTASE_1"/>
    <property type="match status" value="1"/>
</dbReference>
<protein>
    <recommendedName>
        <fullName evidence="1">DNA (cytosine-5-)-methyltransferase</fullName>
        <ecNumber evidence="1">2.1.1.37</ecNumber>
    </recommendedName>
</protein>
<dbReference type="AlphaFoldDB" id="A0A345ILN1"/>
<feature type="region of interest" description="Disordered" evidence="7">
    <location>
        <begin position="1"/>
        <end position="25"/>
    </location>
</feature>
<dbReference type="InterPro" id="IPR050390">
    <property type="entry name" value="C5-Methyltransferase"/>
</dbReference>
<geneLocation type="plasmid" evidence="9">
    <name>pdrdi</name>
</geneLocation>
<reference evidence="8 9" key="1">
    <citation type="submission" date="2018-07" db="EMBL/GenBank/DDBJ databases">
        <title>Complete Genome and Methylome Analysis of Deinococcus wulumuqiensis NEB 479.</title>
        <authorList>
            <person name="Fomenkov A."/>
            <person name="Luyten Y."/>
            <person name="Vincze T."/>
            <person name="Anton B.P."/>
            <person name="Clark T."/>
            <person name="Roberts R.J."/>
            <person name="Morgan R.D."/>
        </authorList>
    </citation>
    <scope>NUCLEOTIDE SEQUENCE [LARGE SCALE GENOMIC DNA]</scope>
    <source>
        <strain evidence="8 9">NEB 479</strain>
        <plasmid evidence="9">Plasmid pdrdi</plasmid>
    </source>
</reference>
<dbReference type="REBASE" id="15523">
    <property type="entry name" value="M.DrdVII"/>
</dbReference>
<proteinExistence type="inferred from homology"/>
<keyword evidence="5" id="KW-0680">Restriction system</keyword>
<dbReference type="KEGG" id="dwu:DVJ83_15675"/>
<sequence>MTSFPTPAKTTRGRRKSLGGTKAKPSISIDGGAATALTSLEIFAGAGGLAVGIHQAGFDHLGLVEWDGYAASTLRLNSERVLGIDPSRVFHMDAREVDYTRFSGKVDLLSGGPPCQPFSTGGANGGYHDPRNMFPVFLDAVRTIRPRAILIENVKGLTRSKFAEYMEYIQLRLRFPFCKFGVDSTWQEQLEVLRRVNPTDFADDERYNLAMQLVDTADYGVPQRRERVIFVALRADLGLEPVLPEPTHSKLTLMHDQWVSGAYWQRHGMKELDFISDRDRAIRKALQESLLPLEDRLPWRTVRDAISDLPPSVERGKEPHMINHVQHPGARIYPPCHIGSFPDLPAKALKAGTHGTPGGENILNAAHEDGTIRYFTTREAGRLQTFPDEWEFLGTWGACIKQLGNAVPTQLGYIFASSIRDQLRSIEPQFQAAR</sequence>
<dbReference type="EC" id="2.1.1.37" evidence="1"/>
<dbReference type="Gene3D" id="3.40.50.150">
    <property type="entry name" value="Vaccinia Virus protein VP39"/>
    <property type="match status" value="1"/>
</dbReference>
<organism evidence="8 9">
    <name type="scientific">Deinococcus wulumuqiensis</name>
    <dbReference type="NCBI Taxonomy" id="980427"/>
    <lineage>
        <taxon>Bacteria</taxon>
        <taxon>Thermotogati</taxon>
        <taxon>Deinococcota</taxon>
        <taxon>Deinococci</taxon>
        <taxon>Deinococcales</taxon>
        <taxon>Deinococcaceae</taxon>
        <taxon>Deinococcus</taxon>
    </lineage>
</organism>
<gene>
    <name evidence="8" type="ORF">DVJ83_15675</name>
</gene>
<evidence type="ECO:0000256" key="7">
    <source>
        <dbReference type="SAM" id="MobiDB-lite"/>
    </source>
</evidence>
<dbReference type="Gene3D" id="3.90.120.10">
    <property type="entry name" value="DNA Methylase, subunit A, domain 2"/>
    <property type="match status" value="1"/>
</dbReference>
<name>A0A345ILN1_9DEIO</name>
<dbReference type="InterPro" id="IPR029063">
    <property type="entry name" value="SAM-dependent_MTases_sf"/>
</dbReference>
<dbReference type="EMBL" id="CP031163">
    <property type="protein sequence ID" value="AXH00604.1"/>
    <property type="molecule type" value="Genomic_DNA"/>
</dbReference>
<evidence type="ECO:0000256" key="5">
    <source>
        <dbReference type="ARBA" id="ARBA00022747"/>
    </source>
</evidence>
<evidence type="ECO:0000256" key="2">
    <source>
        <dbReference type="ARBA" id="ARBA00022603"/>
    </source>
</evidence>
<dbReference type="Pfam" id="PF00145">
    <property type="entry name" value="DNA_methylase"/>
    <property type="match status" value="2"/>
</dbReference>
<evidence type="ECO:0000256" key="6">
    <source>
        <dbReference type="PROSITE-ProRule" id="PRU01016"/>
    </source>
</evidence>
<keyword evidence="3 6" id="KW-0808">Transferase</keyword>
<evidence type="ECO:0000313" key="8">
    <source>
        <dbReference type="EMBL" id="AXH00604.1"/>
    </source>
</evidence>
<evidence type="ECO:0000256" key="4">
    <source>
        <dbReference type="ARBA" id="ARBA00022691"/>
    </source>
</evidence>
<keyword evidence="8" id="KW-0614">Plasmid</keyword>
<dbReference type="PANTHER" id="PTHR10629">
    <property type="entry name" value="CYTOSINE-SPECIFIC METHYLTRANSFERASE"/>
    <property type="match status" value="1"/>
</dbReference>
<dbReference type="GO" id="GO:0003886">
    <property type="term" value="F:DNA (cytosine-5-)-methyltransferase activity"/>
    <property type="evidence" value="ECO:0007669"/>
    <property type="project" value="UniProtKB-EC"/>
</dbReference>
<evidence type="ECO:0000256" key="3">
    <source>
        <dbReference type="ARBA" id="ARBA00022679"/>
    </source>
</evidence>
<dbReference type="RefSeq" id="WP_114673261.1">
    <property type="nucleotide sequence ID" value="NZ_CP031163.1"/>
</dbReference>
<keyword evidence="4 6" id="KW-0949">S-adenosyl-L-methionine</keyword>
<feature type="active site" evidence="6">
    <location>
        <position position="115"/>
    </location>
</feature>
<dbReference type="GO" id="GO:0044027">
    <property type="term" value="P:negative regulation of gene expression via chromosomal CpG island methylation"/>
    <property type="evidence" value="ECO:0007669"/>
    <property type="project" value="TreeGrafter"/>
</dbReference>
<comment type="similarity">
    <text evidence="6">Belongs to the class I-like SAM-binding methyltransferase superfamily. C5-methyltransferase family.</text>
</comment>
<dbReference type="PANTHER" id="PTHR10629:SF52">
    <property type="entry name" value="DNA (CYTOSINE-5)-METHYLTRANSFERASE 1"/>
    <property type="match status" value="1"/>
</dbReference>
<dbReference type="SUPFAM" id="SSF53335">
    <property type="entry name" value="S-adenosyl-L-methionine-dependent methyltransferases"/>
    <property type="match status" value="1"/>
</dbReference>
<dbReference type="GO" id="GO:0009307">
    <property type="term" value="P:DNA restriction-modification system"/>
    <property type="evidence" value="ECO:0007669"/>
    <property type="project" value="UniProtKB-KW"/>
</dbReference>
<keyword evidence="2 6" id="KW-0489">Methyltransferase</keyword>
<evidence type="ECO:0000256" key="1">
    <source>
        <dbReference type="ARBA" id="ARBA00011975"/>
    </source>
</evidence>
<dbReference type="PRINTS" id="PR00105">
    <property type="entry name" value="C5METTRFRASE"/>
</dbReference>
<dbReference type="Proteomes" id="UP000253744">
    <property type="component" value="Plasmid pDrdI"/>
</dbReference>